<evidence type="ECO:0000313" key="1">
    <source>
        <dbReference type="EMBL" id="TWT95882.1"/>
    </source>
</evidence>
<name>A0A5C6A7A7_9BACT</name>
<organism evidence="1 2">
    <name type="scientific">Botrimarina colliarenosi</name>
    <dbReference type="NCBI Taxonomy" id="2528001"/>
    <lineage>
        <taxon>Bacteria</taxon>
        <taxon>Pseudomonadati</taxon>
        <taxon>Planctomycetota</taxon>
        <taxon>Planctomycetia</taxon>
        <taxon>Pirellulales</taxon>
        <taxon>Lacipirellulaceae</taxon>
        <taxon>Botrimarina</taxon>
    </lineage>
</organism>
<dbReference type="Proteomes" id="UP000317421">
    <property type="component" value="Unassembled WGS sequence"/>
</dbReference>
<proteinExistence type="predicted"/>
<dbReference type="AlphaFoldDB" id="A0A5C6A7A7"/>
<evidence type="ECO:0000313" key="2">
    <source>
        <dbReference type="Proteomes" id="UP000317421"/>
    </source>
</evidence>
<gene>
    <name evidence="1" type="ORF">Pla108_29590</name>
</gene>
<protein>
    <recommendedName>
        <fullName evidence="3">SatD family (SatD)</fullName>
    </recommendedName>
</protein>
<evidence type="ECO:0008006" key="3">
    <source>
        <dbReference type="Google" id="ProtNLM"/>
    </source>
</evidence>
<reference evidence="1 2" key="1">
    <citation type="submission" date="2019-02" db="EMBL/GenBank/DDBJ databases">
        <title>Deep-cultivation of Planctomycetes and their phenomic and genomic characterization uncovers novel biology.</title>
        <authorList>
            <person name="Wiegand S."/>
            <person name="Jogler M."/>
            <person name="Boedeker C."/>
            <person name="Pinto D."/>
            <person name="Vollmers J."/>
            <person name="Rivas-Marin E."/>
            <person name="Kohn T."/>
            <person name="Peeters S.H."/>
            <person name="Heuer A."/>
            <person name="Rast P."/>
            <person name="Oberbeckmann S."/>
            <person name="Bunk B."/>
            <person name="Jeske O."/>
            <person name="Meyerdierks A."/>
            <person name="Storesund J.E."/>
            <person name="Kallscheuer N."/>
            <person name="Luecker S."/>
            <person name="Lage O.M."/>
            <person name="Pohl T."/>
            <person name="Merkel B.J."/>
            <person name="Hornburger P."/>
            <person name="Mueller R.-W."/>
            <person name="Bruemmer F."/>
            <person name="Labrenz M."/>
            <person name="Spormann A.M."/>
            <person name="Op Den Camp H."/>
            <person name="Overmann J."/>
            <person name="Amann R."/>
            <person name="Jetten M.S.M."/>
            <person name="Mascher T."/>
            <person name="Medema M.H."/>
            <person name="Devos D.P."/>
            <person name="Kaster A.-K."/>
            <person name="Ovreas L."/>
            <person name="Rohde M."/>
            <person name="Galperin M.Y."/>
            <person name="Jogler C."/>
        </authorList>
    </citation>
    <scope>NUCLEOTIDE SEQUENCE [LARGE SCALE GENOMIC DNA]</scope>
    <source>
        <strain evidence="1 2">Pla108</strain>
    </source>
</reference>
<keyword evidence="2" id="KW-1185">Reference proteome</keyword>
<dbReference type="RefSeq" id="WP_146445690.1">
    <property type="nucleotide sequence ID" value="NZ_SJPR01000004.1"/>
</dbReference>
<dbReference type="OrthoDB" id="261491at2"/>
<comment type="caution">
    <text evidence="1">The sequence shown here is derived from an EMBL/GenBank/DDBJ whole genome shotgun (WGS) entry which is preliminary data.</text>
</comment>
<sequence>MFPIEPGRDYAVITGDVIDSSSLASADRQRLPALIHEVSATLVDWFGDEKLTPISIFGGDSWRVLLASPADALRVGLFIRASLLASGLNIDTRMAIAVGGVDFVPDGDIEQADGEAFRLSGRELGEMANGSTNLGFACADALTSRHWSLVFCLVDALIRTNWTANRARAVSGALRDWPGSRIGELWPTAISKQTVGRHLAEAGWDAVLLAVIEYEGIFSPSAPQR</sequence>
<accession>A0A5C6A7A7</accession>
<dbReference type="EMBL" id="SJPR01000004">
    <property type="protein sequence ID" value="TWT95882.1"/>
    <property type="molecule type" value="Genomic_DNA"/>
</dbReference>